<dbReference type="AlphaFoldDB" id="A0A1M6LBV0"/>
<name>A0A1M6LBV0_9BACT</name>
<sequence length="193" mass="21844">MNKQTRIILVLLSLLCVFTSSVNAQALLSPPFGLKWGDNPSKLLDWADQSDLDITINLPGKERDKRHVVISNPNADTLPGHQATSIEARYEKGMLYEVTLHYADPKLNVMQAKAKFLNAKKALTARHGPFKLSAKRRDNDDGFLTESISYHIEPVSGLFLMLTYTEITDTMRKSGKSRFSLIYRNDNLLKHKK</sequence>
<dbReference type="STRING" id="1123071.SAMN02745181_2352"/>
<dbReference type="Proteomes" id="UP000184510">
    <property type="component" value="Unassembled WGS sequence"/>
</dbReference>
<evidence type="ECO:0000313" key="3">
    <source>
        <dbReference type="Proteomes" id="UP000184510"/>
    </source>
</evidence>
<accession>A0A1M6LBV0</accession>
<organism evidence="2 3">
    <name type="scientific">Rubritalea squalenifaciens DSM 18772</name>
    <dbReference type="NCBI Taxonomy" id="1123071"/>
    <lineage>
        <taxon>Bacteria</taxon>
        <taxon>Pseudomonadati</taxon>
        <taxon>Verrucomicrobiota</taxon>
        <taxon>Verrucomicrobiia</taxon>
        <taxon>Verrucomicrobiales</taxon>
        <taxon>Rubritaleaceae</taxon>
        <taxon>Rubritalea</taxon>
    </lineage>
</organism>
<gene>
    <name evidence="2" type="ORF">SAMN02745181_2352</name>
</gene>
<proteinExistence type="predicted"/>
<evidence type="ECO:0000313" key="2">
    <source>
        <dbReference type="EMBL" id="SHJ68653.1"/>
    </source>
</evidence>
<protein>
    <submittedName>
        <fullName evidence="2">Uncharacterized protein</fullName>
    </submittedName>
</protein>
<dbReference type="RefSeq" id="WP_143183950.1">
    <property type="nucleotide sequence ID" value="NZ_FQYR01000004.1"/>
</dbReference>
<keyword evidence="3" id="KW-1185">Reference proteome</keyword>
<evidence type="ECO:0000256" key="1">
    <source>
        <dbReference type="SAM" id="SignalP"/>
    </source>
</evidence>
<reference evidence="2 3" key="1">
    <citation type="submission" date="2016-11" db="EMBL/GenBank/DDBJ databases">
        <authorList>
            <person name="Jaros S."/>
            <person name="Januszkiewicz K."/>
            <person name="Wedrychowicz H."/>
        </authorList>
    </citation>
    <scope>NUCLEOTIDE SEQUENCE [LARGE SCALE GENOMIC DNA]</scope>
    <source>
        <strain evidence="2 3">DSM 18772</strain>
    </source>
</reference>
<dbReference type="EMBL" id="FQYR01000004">
    <property type="protein sequence ID" value="SHJ68653.1"/>
    <property type="molecule type" value="Genomic_DNA"/>
</dbReference>
<keyword evidence="1" id="KW-0732">Signal</keyword>
<dbReference type="InParanoid" id="A0A1M6LBV0"/>
<feature type="signal peptide" evidence="1">
    <location>
        <begin position="1"/>
        <end position="24"/>
    </location>
</feature>
<dbReference type="OrthoDB" id="194614at2"/>
<feature type="chain" id="PRO_5012070609" evidence="1">
    <location>
        <begin position="25"/>
        <end position="193"/>
    </location>
</feature>